<comment type="catalytic activity">
    <reaction evidence="1 10">
        <text>D-fructose 6-phosphate + L-glutamine = D-glucosamine 6-phosphate + L-glutamate</text>
        <dbReference type="Rhea" id="RHEA:13237"/>
        <dbReference type="ChEBI" id="CHEBI:29985"/>
        <dbReference type="ChEBI" id="CHEBI:58359"/>
        <dbReference type="ChEBI" id="CHEBI:58725"/>
        <dbReference type="ChEBI" id="CHEBI:61527"/>
        <dbReference type="EC" id="2.6.1.16"/>
    </reaction>
</comment>
<dbReference type="InterPro" id="IPR017932">
    <property type="entry name" value="GATase_2_dom"/>
</dbReference>
<dbReference type="InterPro" id="IPR047084">
    <property type="entry name" value="GFAT_N"/>
</dbReference>
<dbReference type="RefSeq" id="WP_079603209.1">
    <property type="nucleotide sequence ID" value="NZ_LT670817.1"/>
</dbReference>
<dbReference type="InterPro" id="IPR046348">
    <property type="entry name" value="SIS_dom_sf"/>
</dbReference>
<evidence type="ECO:0000256" key="7">
    <source>
        <dbReference type="ARBA" id="ARBA00022679"/>
    </source>
</evidence>
<dbReference type="OrthoDB" id="9761808at2"/>
<evidence type="ECO:0000256" key="1">
    <source>
        <dbReference type="ARBA" id="ARBA00001031"/>
    </source>
</evidence>
<dbReference type="Proteomes" id="UP000189796">
    <property type="component" value="Chromosome I"/>
</dbReference>
<evidence type="ECO:0000256" key="9">
    <source>
        <dbReference type="ARBA" id="ARBA00022962"/>
    </source>
</evidence>
<dbReference type="NCBIfam" id="TIGR01135">
    <property type="entry name" value="glmS"/>
    <property type="match status" value="1"/>
</dbReference>
<dbReference type="HAMAP" id="MF_00164">
    <property type="entry name" value="GlmS"/>
    <property type="match status" value="1"/>
</dbReference>
<dbReference type="InterPro" id="IPR001347">
    <property type="entry name" value="SIS_dom"/>
</dbReference>
<sequence length="608" mass="65659">MCGIVGILGRGPVAEQLVDSLKRLEYRGYDSAGVATLEGDHLDRRRAEGKLKNLEARLRAEPLAGHTGIGHTRWATHGRPTEKNAHPHATDNVAVVHNGIIENFRELRFELEKQGAKFASDTDTEVVAHLVNSYLLKGASPQEAVKASLPQLRGAFALAFLFRGHGDLMIGARKGSPLAIGYGDGEMYLGSDAIALAPFTDTISYLEDGDWVVLSREVGVIHDEHGAVVNRDVLKSGASSFLVDKANYRHFMAKEIHEQPEVVGHTLARYVDMATERVALPLKLPFDFKDIQRISVVACGTASYAGFIAKYWFERLSRLPVELDVASEFRYREAPLHKGDLAIFISQSGETADTLAALRYAKSKGVHTLSVVNVPSSTIARESETVLPTLAGPEIGVASTKAFTCQLMVLAALAVAAGTARGELSEEDATKLVHGLVEIPRLMAAALATEPQIEKLAREIAKSKDVLYLGRGTSYPLALEGALKLKEISYIHAEGYAAGELKHGPIALIDENMPVVVIAPFDRVFEKTVSNMQEVAARGGSIILMTDARGAAEATIESLVTIVLPDMASAFTPMVYAVPVQLLAYHTAVIMGTDVDQPRNLAKSVTVE</sequence>
<feature type="domain" description="SIS" evidence="12">
    <location>
        <begin position="284"/>
        <end position="423"/>
    </location>
</feature>
<dbReference type="FunFam" id="3.60.20.10:FF:000006">
    <property type="entry name" value="Glutamine--fructose-6-phosphate aminotransferase [isomerizing]"/>
    <property type="match status" value="1"/>
</dbReference>
<dbReference type="FunFam" id="3.40.50.10490:FF:000001">
    <property type="entry name" value="Glutamine--fructose-6-phosphate aminotransferase [isomerizing]"/>
    <property type="match status" value="1"/>
</dbReference>
<organism evidence="13 14">
    <name type="scientific">Bradyrhizobium erythrophlei</name>
    <dbReference type="NCBI Taxonomy" id="1437360"/>
    <lineage>
        <taxon>Bacteria</taxon>
        <taxon>Pseudomonadati</taxon>
        <taxon>Pseudomonadota</taxon>
        <taxon>Alphaproteobacteria</taxon>
        <taxon>Hyphomicrobiales</taxon>
        <taxon>Nitrobacteraceae</taxon>
        <taxon>Bradyrhizobium</taxon>
    </lineage>
</organism>
<dbReference type="GO" id="GO:0006002">
    <property type="term" value="P:fructose 6-phosphate metabolic process"/>
    <property type="evidence" value="ECO:0007669"/>
    <property type="project" value="TreeGrafter"/>
</dbReference>
<evidence type="ECO:0000259" key="11">
    <source>
        <dbReference type="PROSITE" id="PS51278"/>
    </source>
</evidence>
<dbReference type="FunFam" id="3.40.50.10490:FF:000057">
    <property type="entry name" value="Glutamine--fructose-6-phosphate aminotransferase [isomerizing]"/>
    <property type="match status" value="1"/>
</dbReference>
<evidence type="ECO:0000256" key="2">
    <source>
        <dbReference type="ARBA" id="ARBA00004496"/>
    </source>
</evidence>
<dbReference type="Pfam" id="PF01380">
    <property type="entry name" value="SIS"/>
    <property type="match status" value="2"/>
</dbReference>
<dbReference type="PANTHER" id="PTHR10937:SF0">
    <property type="entry name" value="GLUTAMINE--FRUCTOSE-6-PHOSPHATE TRANSAMINASE (ISOMERIZING)"/>
    <property type="match status" value="1"/>
</dbReference>
<evidence type="ECO:0000256" key="5">
    <source>
        <dbReference type="ARBA" id="ARBA00022490"/>
    </source>
</evidence>
<keyword evidence="7 10" id="KW-0808">Transferase</keyword>
<dbReference type="GO" id="GO:0004360">
    <property type="term" value="F:glutamine-fructose-6-phosphate transaminase (isomerizing) activity"/>
    <property type="evidence" value="ECO:0007669"/>
    <property type="project" value="UniProtKB-UniRule"/>
</dbReference>
<feature type="active site" description="Nucleophile; for GATase activity" evidence="10">
    <location>
        <position position="2"/>
    </location>
</feature>
<dbReference type="PROSITE" id="PS51464">
    <property type="entry name" value="SIS"/>
    <property type="match status" value="2"/>
</dbReference>
<feature type="domain" description="Glutamine amidotransferase type-2" evidence="11">
    <location>
        <begin position="2"/>
        <end position="217"/>
    </location>
</feature>
<evidence type="ECO:0000313" key="13">
    <source>
        <dbReference type="EMBL" id="SHH31056.1"/>
    </source>
</evidence>
<comment type="function">
    <text evidence="10">Catalyzes the first step in hexosamine metabolism, converting fructose-6P into glucosamine-6P using glutamine as a nitrogen source.</text>
</comment>
<evidence type="ECO:0000256" key="3">
    <source>
        <dbReference type="ARBA" id="ARBA00012916"/>
    </source>
</evidence>
<dbReference type="AlphaFoldDB" id="A0A1M5RXT1"/>
<accession>A0A1M5RXT1</accession>
<dbReference type="PROSITE" id="PS51278">
    <property type="entry name" value="GATASE_TYPE_2"/>
    <property type="match status" value="1"/>
</dbReference>
<reference evidence="13 14" key="1">
    <citation type="submission" date="2016-11" db="EMBL/GenBank/DDBJ databases">
        <authorList>
            <person name="Jaros S."/>
            <person name="Januszkiewicz K."/>
            <person name="Wedrychowicz H."/>
        </authorList>
    </citation>
    <scope>NUCLEOTIDE SEQUENCE [LARGE SCALE GENOMIC DNA]</scope>
    <source>
        <strain evidence="13 14">GAS138</strain>
    </source>
</reference>
<feature type="active site" description="For Fru-6P isomerization activity" evidence="10">
    <location>
        <position position="603"/>
    </location>
</feature>
<dbReference type="CDD" id="cd00714">
    <property type="entry name" value="GFAT"/>
    <property type="match status" value="1"/>
</dbReference>
<dbReference type="CDD" id="cd05009">
    <property type="entry name" value="SIS_GlmS_GlmD_2"/>
    <property type="match status" value="1"/>
</dbReference>
<dbReference type="GO" id="GO:0005975">
    <property type="term" value="P:carbohydrate metabolic process"/>
    <property type="evidence" value="ECO:0007669"/>
    <property type="project" value="UniProtKB-UniRule"/>
</dbReference>
<comment type="subunit">
    <text evidence="10">Homodimer.</text>
</comment>
<evidence type="ECO:0000256" key="10">
    <source>
        <dbReference type="HAMAP-Rule" id="MF_00164"/>
    </source>
</evidence>
<comment type="subcellular location">
    <subcellularLocation>
        <location evidence="2 10">Cytoplasm</location>
    </subcellularLocation>
</comment>
<keyword evidence="9" id="KW-0315">Glutamine amidotransferase</keyword>
<dbReference type="GO" id="GO:0006487">
    <property type="term" value="P:protein N-linked glycosylation"/>
    <property type="evidence" value="ECO:0007669"/>
    <property type="project" value="TreeGrafter"/>
</dbReference>
<dbReference type="InterPro" id="IPR029055">
    <property type="entry name" value="Ntn_hydrolases_N"/>
</dbReference>
<dbReference type="InterPro" id="IPR035490">
    <property type="entry name" value="GlmS/FrlB_SIS"/>
</dbReference>
<proteinExistence type="inferred from homology"/>
<dbReference type="EMBL" id="LT670817">
    <property type="protein sequence ID" value="SHH31056.1"/>
    <property type="molecule type" value="Genomic_DNA"/>
</dbReference>
<dbReference type="InterPro" id="IPR005855">
    <property type="entry name" value="GFAT"/>
</dbReference>
<dbReference type="PANTHER" id="PTHR10937">
    <property type="entry name" value="GLUCOSAMINE--FRUCTOSE-6-PHOSPHATE AMINOTRANSFERASE, ISOMERIZING"/>
    <property type="match status" value="1"/>
</dbReference>
<protein>
    <recommendedName>
        <fullName evidence="4 10">Glutamine--fructose-6-phosphate aminotransferase [isomerizing]</fullName>
        <ecNumber evidence="3 10">2.6.1.16</ecNumber>
    </recommendedName>
    <alternativeName>
        <fullName evidence="10">D-fructose-6-phosphate amidotransferase</fullName>
    </alternativeName>
    <alternativeName>
        <fullName evidence="10">GFAT</fullName>
    </alternativeName>
    <alternativeName>
        <fullName evidence="10">Glucosamine-6-phosphate synthase</fullName>
    </alternativeName>
    <alternativeName>
        <fullName evidence="10">Hexosephosphate aminotransferase</fullName>
    </alternativeName>
    <alternativeName>
        <fullName evidence="10">L-glutamine--D-fructose-6-phosphate amidotransferase</fullName>
    </alternativeName>
</protein>
<dbReference type="InterPro" id="IPR035466">
    <property type="entry name" value="GlmS/AgaS_SIS"/>
</dbReference>
<dbReference type="NCBIfam" id="NF001484">
    <property type="entry name" value="PRK00331.1"/>
    <property type="match status" value="1"/>
</dbReference>
<keyword evidence="8" id="KW-0677">Repeat</keyword>
<evidence type="ECO:0000259" key="12">
    <source>
        <dbReference type="PROSITE" id="PS51464"/>
    </source>
</evidence>
<gene>
    <name evidence="10" type="primary">glmS</name>
    <name evidence="13" type="ORF">SAMN05443248_4405</name>
</gene>
<dbReference type="Gene3D" id="3.60.20.10">
    <property type="entry name" value="Glutamine Phosphoribosylpyrophosphate, subunit 1, domain 1"/>
    <property type="match status" value="1"/>
</dbReference>
<dbReference type="GO" id="GO:0005829">
    <property type="term" value="C:cytosol"/>
    <property type="evidence" value="ECO:0007669"/>
    <property type="project" value="TreeGrafter"/>
</dbReference>
<keyword evidence="6 10" id="KW-0032">Aminotransferase</keyword>
<feature type="domain" description="SIS" evidence="12">
    <location>
        <begin position="456"/>
        <end position="598"/>
    </location>
</feature>
<keyword evidence="5 10" id="KW-0963">Cytoplasm</keyword>
<evidence type="ECO:0000313" key="14">
    <source>
        <dbReference type="Proteomes" id="UP000189796"/>
    </source>
</evidence>
<dbReference type="Gene3D" id="3.40.50.10490">
    <property type="entry name" value="Glucose-6-phosphate isomerase like protein, domain 1"/>
    <property type="match status" value="2"/>
</dbReference>
<dbReference type="SUPFAM" id="SSF56235">
    <property type="entry name" value="N-terminal nucleophile aminohydrolases (Ntn hydrolases)"/>
    <property type="match status" value="1"/>
</dbReference>
<evidence type="ECO:0000256" key="8">
    <source>
        <dbReference type="ARBA" id="ARBA00022737"/>
    </source>
</evidence>
<evidence type="ECO:0000256" key="6">
    <source>
        <dbReference type="ARBA" id="ARBA00022576"/>
    </source>
</evidence>
<name>A0A1M5RXT1_9BRAD</name>
<dbReference type="GO" id="GO:0097367">
    <property type="term" value="F:carbohydrate derivative binding"/>
    <property type="evidence" value="ECO:0007669"/>
    <property type="project" value="InterPro"/>
</dbReference>
<dbReference type="Pfam" id="PF13522">
    <property type="entry name" value="GATase_6"/>
    <property type="match status" value="1"/>
</dbReference>
<feature type="initiator methionine" description="Removed" evidence="10">
    <location>
        <position position="1"/>
    </location>
</feature>
<evidence type="ECO:0000256" key="4">
    <source>
        <dbReference type="ARBA" id="ARBA00016090"/>
    </source>
</evidence>
<dbReference type="CDD" id="cd05008">
    <property type="entry name" value="SIS_GlmS_GlmD_1"/>
    <property type="match status" value="1"/>
</dbReference>
<dbReference type="SUPFAM" id="SSF53697">
    <property type="entry name" value="SIS domain"/>
    <property type="match status" value="1"/>
</dbReference>
<dbReference type="EC" id="2.6.1.16" evidence="3 10"/>
<dbReference type="GO" id="GO:0006047">
    <property type="term" value="P:UDP-N-acetylglucosamine metabolic process"/>
    <property type="evidence" value="ECO:0007669"/>
    <property type="project" value="TreeGrafter"/>
</dbReference>